<protein>
    <recommendedName>
        <fullName evidence="5">Protein-glutamate methylesterase/protein-glutamine glutaminase</fullName>
        <ecNumber evidence="5">3.1.1.61</ecNumber>
        <ecNumber evidence="5">3.5.1.44</ecNumber>
    </recommendedName>
</protein>
<dbReference type="NCBIfam" id="NF001965">
    <property type="entry name" value="PRK00742.1"/>
    <property type="match status" value="1"/>
</dbReference>
<feature type="domain" description="Response regulatory" evidence="8">
    <location>
        <begin position="8"/>
        <end position="126"/>
    </location>
</feature>
<dbReference type="AlphaFoldDB" id="A0A833LYP7"/>
<dbReference type="EMBL" id="WBUI01000002">
    <property type="protein sequence ID" value="KAB2934855.1"/>
    <property type="molecule type" value="Genomic_DNA"/>
</dbReference>
<comment type="similarity">
    <text evidence="5">Belongs to the CheB family.</text>
</comment>
<comment type="subcellular location">
    <subcellularLocation>
        <location evidence="5">Cytoplasm</location>
    </subcellularLocation>
</comment>
<dbReference type="CDD" id="cd16432">
    <property type="entry name" value="CheB_Rec"/>
    <property type="match status" value="1"/>
</dbReference>
<comment type="function">
    <text evidence="5">Involved in chemotaxis. Part of a chemotaxis signal transduction system that modulates chemotaxis in response to various stimuli. Catalyzes the demethylation of specific methylglutamate residues introduced into the chemoreceptors (methyl-accepting chemotaxis proteins or MCP) by CheR. Also mediates the irreversible deamidation of specific glutamine residues to glutamic acid.</text>
</comment>
<dbReference type="HAMAP" id="MF_00099">
    <property type="entry name" value="CheB_chemtxs"/>
    <property type="match status" value="1"/>
</dbReference>
<dbReference type="PROSITE" id="PS50110">
    <property type="entry name" value="RESPONSE_REGULATORY"/>
    <property type="match status" value="1"/>
</dbReference>
<keyword evidence="5 7" id="KW-0597">Phosphoprotein</keyword>
<dbReference type="InterPro" id="IPR000673">
    <property type="entry name" value="Sig_transdc_resp-reg_Me-estase"/>
</dbReference>
<dbReference type="PIRSF" id="PIRSF000876">
    <property type="entry name" value="RR_chemtxs_CheB"/>
    <property type="match status" value="1"/>
</dbReference>
<sequence length="353" mass="38932">MNQTKKITVLIVDDSSTYRQFLRDALSTDERVEVVSIASNGRLALPRVRHYRPDFVILDHEMPEMTGIEALREIRHLHPAGKVIMFSSHTTEGARITIEALKEGAVDFVTKPDTGGRETPVEYIRRKLLSRIIELADAVETVAPARPAPVTPHELARTDALPASFDVAAIGISTGGPVALRKLFQNFVRPPRGALLIVQHMPPVFTRQLAESLQAESNIPTVEAVDGMRIEPGTAYIAPGGFHLALERKADGVYARILDTEPENSCKPSVDVLFRHVAEVYRGRAVGIIMTGMGHDGHKGMIDMKKVGCYLIAQSRETCLVYGMPSRPTEEKLVQESLSIEDIAARIRFLLGD</sequence>
<dbReference type="GO" id="GO:0005737">
    <property type="term" value="C:cytoplasm"/>
    <property type="evidence" value="ECO:0007669"/>
    <property type="project" value="UniProtKB-SubCell"/>
</dbReference>
<proteinExistence type="inferred from homology"/>
<evidence type="ECO:0000256" key="5">
    <source>
        <dbReference type="HAMAP-Rule" id="MF_00099"/>
    </source>
</evidence>
<dbReference type="GO" id="GO:0032259">
    <property type="term" value="P:methylation"/>
    <property type="evidence" value="ECO:0007669"/>
    <property type="project" value="UniProtKB-KW"/>
</dbReference>
<evidence type="ECO:0000259" key="9">
    <source>
        <dbReference type="PROSITE" id="PS50122"/>
    </source>
</evidence>
<keyword evidence="10" id="KW-0489">Methyltransferase</keyword>
<organism evidence="10 11">
    <name type="scientific">Leptonema illini</name>
    <dbReference type="NCBI Taxonomy" id="183"/>
    <lineage>
        <taxon>Bacteria</taxon>
        <taxon>Pseudomonadati</taxon>
        <taxon>Spirochaetota</taxon>
        <taxon>Spirochaetia</taxon>
        <taxon>Leptospirales</taxon>
        <taxon>Leptospiraceae</taxon>
        <taxon>Leptonema</taxon>
    </lineage>
</organism>
<feature type="active site" evidence="5 6">
    <location>
        <position position="200"/>
    </location>
</feature>
<evidence type="ECO:0000313" key="11">
    <source>
        <dbReference type="Proteomes" id="UP000460298"/>
    </source>
</evidence>
<dbReference type="PANTHER" id="PTHR42872">
    <property type="entry name" value="PROTEIN-GLUTAMATE METHYLESTERASE/PROTEIN-GLUTAMINE GLUTAMINASE"/>
    <property type="match status" value="1"/>
</dbReference>
<dbReference type="Gene3D" id="3.40.50.180">
    <property type="entry name" value="Methylesterase CheB, C-terminal domain"/>
    <property type="match status" value="1"/>
</dbReference>
<dbReference type="SMART" id="SM00448">
    <property type="entry name" value="REC"/>
    <property type="match status" value="1"/>
</dbReference>
<comment type="caution">
    <text evidence="10">The sequence shown here is derived from an EMBL/GenBank/DDBJ whole genome shotgun (WGS) entry which is preliminary data.</text>
</comment>
<reference evidence="10 11" key="1">
    <citation type="submission" date="2019-10" db="EMBL/GenBank/DDBJ databases">
        <title>Extracellular Electron Transfer in a Candidatus Methanoperedens spp. Enrichment Culture.</title>
        <authorList>
            <person name="Berger S."/>
            <person name="Rangel Shaw D."/>
            <person name="Berben T."/>
            <person name="In 'T Zandt M."/>
            <person name="Frank J."/>
            <person name="Reimann J."/>
            <person name="Jetten M.S.M."/>
            <person name="Welte C.U."/>
        </authorList>
    </citation>
    <scope>NUCLEOTIDE SEQUENCE [LARGE SCALE GENOMIC DNA]</scope>
    <source>
        <strain evidence="10">SB12</strain>
    </source>
</reference>
<dbReference type="Gene3D" id="3.40.50.2300">
    <property type="match status" value="1"/>
</dbReference>
<gene>
    <name evidence="5 10" type="primary">cheB</name>
    <name evidence="10" type="ORF">F9K24_03500</name>
</gene>
<feature type="domain" description="CheB-type methylesterase" evidence="9">
    <location>
        <begin position="162"/>
        <end position="347"/>
    </location>
</feature>
<dbReference type="SUPFAM" id="SSF52738">
    <property type="entry name" value="Methylesterase CheB, C-terminal domain"/>
    <property type="match status" value="1"/>
</dbReference>
<comment type="catalytic activity">
    <reaction evidence="4 5">
        <text>[protein]-L-glutamate 5-O-methyl ester + H2O = L-glutamyl-[protein] + methanol + H(+)</text>
        <dbReference type="Rhea" id="RHEA:23236"/>
        <dbReference type="Rhea" id="RHEA-COMP:10208"/>
        <dbReference type="Rhea" id="RHEA-COMP:10311"/>
        <dbReference type="ChEBI" id="CHEBI:15377"/>
        <dbReference type="ChEBI" id="CHEBI:15378"/>
        <dbReference type="ChEBI" id="CHEBI:17790"/>
        <dbReference type="ChEBI" id="CHEBI:29973"/>
        <dbReference type="ChEBI" id="CHEBI:82795"/>
        <dbReference type="EC" id="3.1.1.61"/>
    </reaction>
</comment>
<feature type="active site" evidence="5 6">
    <location>
        <position position="296"/>
    </location>
</feature>
<dbReference type="EC" id="3.1.1.61" evidence="5"/>
<keyword evidence="10" id="KW-0808">Transferase</keyword>
<keyword evidence="1 5" id="KW-0963">Cytoplasm</keyword>
<evidence type="ECO:0000256" key="6">
    <source>
        <dbReference type="PROSITE-ProRule" id="PRU00050"/>
    </source>
</evidence>
<feature type="active site" evidence="5 6">
    <location>
        <position position="173"/>
    </location>
</feature>
<dbReference type="EC" id="3.5.1.44" evidence="5"/>
<dbReference type="PANTHER" id="PTHR42872:SF6">
    <property type="entry name" value="PROTEIN-GLUTAMATE METHYLESTERASE_PROTEIN-GLUTAMINE GLUTAMINASE"/>
    <property type="match status" value="1"/>
</dbReference>
<evidence type="ECO:0000259" key="8">
    <source>
        <dbReference type="PROSITE" id="PS50110"/>
    </source>
</evidence>
<dbReference type="Proteomes" id="UP000460298">
    <property type="component" value="Unassembled WGS sequence"/>
</dbReference>
<comment type="PTM">
    <text evidence="5">Phosphorylated by CheA. Phosphorylation of the N-terminal regulatory domain activates the methylesterase activity.</text>
</comment>
<evidence type="ECO:0000256" key="4">
    <source>
        <dbReference type="ARBA" id="ARBA00048267"/>
    </source>
</evidence>
<keyword evidence="2 5" id="KW-0145">Chemotaxis</keyword>
<evidence type="ECO:0000256" key="1">
    <source>
        <dbReference type="ARBA" id="ARBA00022490"/>
    </source>
</evidence>
<comment type="domain">
    <text evidence="5">Contains a C-terminal catalytic domain, and an N-terminal region which modulates catalytic activity.</text>
</comment>
<evidence type="ECO:0000256" key="2">
    <source>
        <dbReference type="ARBA" id="ARBA00022500"/>
    </source>
</evidence>
<dbReference type="Pfam" id="PF01339">
    <property type="entry name" value="CheB_methylest"/>
    <property type="match status" value="1"/>
</dbReference>
<evidence type="ECO:0000313" key="10">
    <source>
        <dbReference type="EMBL" id="KAB2934855.1"/>
    </source>
</evidence>
<dbReference type="SUPFAM" id="SSF52172">
    <property type="entry name" value="CheY-like"/>
    <property type="match status" value="1"/>
</dbReference>
<dbReference type="GO" id="GO:0006935">
    <property type="term" value="P:chemotaxis"/>
    <property type="evidence" value="ECO:0007669"/>
    <property type="project" value="UniProtKB-UniRule"/>
</dbReference>
<keyword evidence="3 5" id="KW-0378">Hydrolase</keyword>
<dbReference type="CDD" id="cd17541">
    <property type="entry name" value="REC_CheB-like"/>
    <property type="match status" value="1"/>
</dbReference>
<dbReference type="InterPro" id="IPR008248">
    <property type="entry name" value="CheB-like"/>
</dbReference>
<accession>A0A833LYP7</accession>
<dbReference type="InterPro" id="IPR011006">
    <property type="entry name" value="CheY-like_superfamily"/>
</dbReference>
<dbReference type="Pfam" id="PF00072">
    <property type="entry name" value="Response_reg"/>
    <property type="match status" value="1"/>
</dbReference>
<evidence type="ECO:0000256" key="7">
    <source>
        <dbReference type="PROSITE-ProRule" id="PRU00169"/>
    </source>
</evidence>
<dbReference type="InterPro" id="IPR035909">
    <property type="entry name" value="CheB_C"/>
</dbReference>
<dbReference type="GO" id="GO:0008984">
    <property type="term" value="F:protein-glutamate methylesterase activity"/>
    <property type="evidence" value="ECO:0007669"/>
    <property type="project" value="UniProtKB-UniRule"/>
</dbReference>
<name>A0A833LYP7_9LEPT</name>
<dbReference type="InterPro" id="IPR001789">
    <property type="entry name" value="Sig_transdc_resp-reg_receiver"/>
</dbReference>
<dbReference type="GO" id="GO:0000156">
    <property type="term" value="F:phosphorelay response regulator activity"/>
    <property type="evidence" value="ECO:0007669"/>
    <property type="project" value="InterPro"/>
</dbReference>
<evidence type="ECO:0000256" key="3">
    <source>
        <dbReference type="ARBA" id="ARBA00022801"/>
    </source>
</evidence>
<dbReference type="GO" id="GO:0008168">
    <property type="term" value="F:methyltransferase activity"/>
    <property type="evidence" value="ECO:0007669"/>
    <property type="project" value="UniProtKB-KW"/>
</dbReference>
<feature type="modified residue" description="4-aspartylphosphate" evidence="5 7">
    <location>
        <position position="59"/>
    </location>
</feature>
<dbReference type="PROSITE" id="PS50122">
    <property type="entry name" value="CHEB"/>
    <property type="match status" value="1"/>
</dbReference>
<dbReference type="GO" id="GO:0050568">
    <property type="term" value="F:protein-glutamine glutaminase activity"/>
    <property type="evidence" value="ECO:0007669"/>
    <property type="project" value="UniProtKB-UniRule"/>
</dbReference>
<comment type="catalytic activity">
    <reaction evidence="5">
        <text>L-glutaminyl-[protein] + H2O = L-glutamyl-[protein] + NH4(+)</text>
        <dbReference type="Rhea" id="RHEA:16441"/>
        <dbReference type="Rhea" id="RHEA-COMP:10207"/>
        <dbReference type="Rhea" id="RHEA-COMP:10208"/>
        <dbReference type="ChEBI" id="CHEBI:15377"/>
        <dbReference type="ChEBI" id="CHEBI:28938"/>
        <dbReference type="ChEBI" id="CHEBI:29973"/>
        <dbReference type="ChEBI" id="CHEBI:30011"/>
        <dbReference type="EC" id="3.5.1.44"/>
    </reaction>
</comment>